<dbReference type="Pfam" id="PF00049">
    <property type="entry name" value="Insulin"/>
    <property type="match status" value="1"/>
</dbReference>
<feature type="domain" description="Insulin-like" evidence="2">
    <location>
        <begin position="53"/>
        <end position="127"/>
    </location>
</feature>
<dbReference type="Gene3D" id="1.10.100.10">
    <property type="entry name" value="Insulin-like"/>
    <property type="match status" value="1"/>
</dbReference>
<dbReference type="InterPro" id="IPR016179">
    <property type="entry name" value="Insulin-like"/>
</dbReference>
<dbReference type="SUPFAM" id="SSF56994">
    <property type="entry name" value="Insulin-like"/>
    <property type="match status" value="1"/>
</dbReference>
<reference evidence="3 4" key="1">
    <citation type="submission" date="2022-05" db="EMBL/GenBank/DDBJ databases">
        <authorList>
            <consortium name="Genoscope - CEA"/>
            <person name="William W."/>
        </authorList>
    </citation>
    <scope>NUCLEOTIDE SEQUENCE [LARGE SCALE GENOMIC DNA]</scope>
</reference>
<evidence type="ECO:0000256" key="1">
    <source>
        <dbReference type="SAM" id="SignalP"/>
    </source>
</evidence>
<sequence length="128" mass="14690">MKVGSSVFLLLLLVELSPTLGRRKSIHAPGRKCRGGGICRYKIHEQSSRPVNLQLCGNDIIKAFTNICRLGVKRKRKRDISVDLIIQTKNEAQDFLSLTRRRKRSSTDVIEECCGEWCRVEELREYCP</sequence>
<name>A0ABN8MT27_9CNID</name>
<proteinExistence type="predicted"/>
<comment type="caution">
    <text evidence="3">The sequence shown here is derived from an EMBL/GenBank/DDBJ whole genome shotgun (WGS) entry which is preliminary data.</text>
</comment>
<evidence type="ECO:0000313" key="4">
    <source>
        <dbReference type="Proteomes" id="UP001159427"/>
    </source>
</evidence>
<keyword evidence="4" id="KW-1185">Reference proteome</keyword>
<dbReference type="EMBL" id="CALNXI010000680">
    <property type="protein sequence ID" value="CAH3032513.1"/>
    <property type="molecule type" value="Genomic_DNA"/>
</dbReference>
<protein>
    <recommendedName>
        <fullName evidence="2">Insulin-like domain-containing protein</fullName>
    </recommendedName>
</protein>
<feature type="chain" id="PRO_5045516825" description="Insulin-like domain-containing protein" evidence="1">
    <location>
        <begin position="22"/>
        <end position="128"/>
    </location>
</feature>
<accession>A0ABN8MT27</accession>
<dbReference type="SMART" id="SM00078">
    <property type="entry name" value="IlGF"/>
    <property type="match status" value="1"/>
</dbReference>
<feature type="signal peptide" evidence="1">
    <location>
        <begin position="1"/>
        <end position="21"/>
    </location>
</feature>
<keyword evidence="1" id="KW-0732">Signal</keyword>
<gene>
    <name evidence="3" type="ORF">PEVE_00039073</name>
</gene>
<organism evidence="3 4">
    <name type="scientific">Porites evermanni</name>
    <dbReference type="NCBI Taxonomy" id="104178"/>
    <lineage>
        <taxon>Eukaryota</taxon>
        <taxon>Metazoa</taxon>
        <taxon>Cnidaria</taxon>
        <taxon>Anthozoa</taxon>
        <taxon>Hexacorallia</taxon>
        <taxon>Scleractinia</taxon>
        <taxon>Fungiina</taxon>
        <taxon>Poritidae</taxon>
        <taxon>Porites</taxon>
    </lineage>
</organism>
<evidence type="ECO:0000313" key="3">
    <source>
        <dbReference type="EMBL" id="CAH3032513.1"/>
    </source>
</evidence>
<dbReference type="InterPro" id="IPR036438">
    <property type="entry name" value="Insulin-like_sf"/>
</dbReference>
<evidence type="ECO:0000259" key="2">
    <source>
        <dbReference type="SMART" id="SM00078"/>
    </source>
</evidence>
<dbReference type="Proteomes" id="UP001159427">
    <property type="component" value="Unassembled WGS sequence"/>
</dbReference>